<dbReference type="OrthoDB" id="431150at2759"/>
<evidence type="ECO:0000256" key="4">
    <source>
        <dbReference type="ARBA" id="ARBA00012373"/>
    </source>
</evidence>
<evidence type="ECO:0000256" key="10">
    <source>
        <dbReference type="ARBA" id="ARBA00023011"/>
    </source>
</evidence>
<keyword evidence="14" id="KW-0753">Steroid metabolism</keyword>
<comment type="catalytic activity">
    <reaction evidence="15">
        <text>2 (2E,6E)-farnesyl diphosphate + NADPH + H(+) = squalene + 2 diphosphate + NADP(+)</text>
        <dbReference type="Rhea" id="RHEA:32295"/>
        <dbReference type="ChEBI" id="CHEBI:15378"/>
        <dbReference type="ChEBI" id="CHEBI:15440"/>
        <dbReference type="ChEBI" id="CHEBI:33019"/>
        <dbReference type="ChEBI" id="CHEBI:57783"/>
        <dbReference type="ChEBI" id="CHEBI:58349"/>
        <dbReference type="ChEBI" id="CHEBI:175763"/>
        <dbReference type="EC" id="2.5.1.21"/>
    </reaction>
</comment>
<dbReference type="SFLD" id="SFLDS00005">
    <property type="entry name" value="Isoprenoid_Synthase_Type_I"/>
    <property type="match status" value="1"/>
</dbReference>
<dbReference type="PROSITE" id="PS01045">
    <property type="entry name" value="SQUALEN_PHYTOEN_SYN_2"/>
    <property type="match status" value="1"/>
</dbReference>
<evidence type="ECO:0000256" key="2">
    <source>
        <dbReference type="ARBA" id="ARBA00004370"/>
    </source>
</evidence>
<dbReference type="GO" id="GO:0055056">
    <property type="term" value="F:D-glucose transmembrane transporter activity"/>
    <property type="evidence" value="ECO:0007669"/>
    <property type="project" value="UniProtKB-UniRule"/>
</dbReference>
<evidence type="ECO:0000256" key="5">
    <source>
        <dbReference type="ARBA" id="ARBA00022516"/>
    </source>
</evidence>
<dbReference type="VEuPathDB" id="FungiDB:TREMEDRAFT_67037"/>
<dbReference type="EMBL" id="SDIL01000176">
    <property type="protein sequence ID" value="RXK34886.1"/>
    <property type="molecule type" value="Genomic_DNA"/>
</dbReference>
<dbReference type="GO" id="GO:0045338">
    <property type="term" value="P:farnesyl diphosphate metabolic process"/>
    <property type="evidence" value="ECO:0007669"/>
    <property type="project" value="InterPro"/>
</dbReference>
<dbReference type="Proteomes" id="UP000289152">
    <property type="component" value="Unassembled WGS sequence"/>
</dbReference>
<comment type="subcellular location">
    <subcellularLocation>
        <location evidence="2">Membrane</location>
    </subcellularLocation>
</comment>
<dbReference type="SUPFAM" id="SSF48576">
    <property type="entry name" value="Terpenoid synthases"/>
    <property type="match status" value="1"/>
</dbReference>
<evidence type="ECO:0000256" key="11">
    <source>
        <dbReference type="ARBA" id="ARBA00023098"/>
    </source>
</evidence>
<evidence type="ECO:0000256" key="7">
    <source>
        <dbReference type="ARBA" id="ARBA00022692"/>
    </source>
</evidence>
<comment type="function">
    <text evidence="15">Catalyzes the condensation of 2 farnesyl pyrophosphate (FPP) moieties to form squalene.</text>
</comment>
<dbReference type="InterPro" id="IPR044844">
    <property type="entry name" value="Trans_IPPS_euk-type"/>
</dbReference>
<keyword evidence="8" id="KW-0752">Steroid biosynthesis</keyword>
<dbReference type="InterPro" id="IPR033904">
    <property type="entry name" value="Trans_IPPS_HH"/>
</dbReference>
<dbReference type="PANTHER" id="PTHR11626">
    <property type="entry name" value="FARNESYL-DIPHOSPHATE FARNESYLTRANSFERASE"/>
    <property type="match status" value="1"/>
</dbReference>
<evidence type="ECO:0000256" key="3">
    <source>
        <dbReference type="ARBA" id="ARBA00006251"/>
    </source>
</evidence>
<comment type="catalytic activity">
    <reaction evidence="15">
        <text>2 (2E,6E)-farnesyl diphosphate + NADH + H(+) = squalene + 2 diphosphate + NAD(+)</text>
        <dbReference type="Rhea" id="RHEA:32299"/>
        <dbReference type="ChEBI" id="CHEBI:15378"/>
        <dbReference type="ChEBI" id="CHEBI:15440"/>
        <dbReference type="ChEBI" id="CHEBI:33019"/>
        <dbReference type="ChEBI" id="CHEBI:57540"/>
        <dbReference type="ChEBI" id="CHEBI:57945"/>
        <dbReference type="ChEBI" id="CHEBI:175763"/>
        <dbReference type="EC" id="2.5.1.21"/>
    </reaction>
</comment>
<evidence type="ECO:0000256" key="6">
    <source>
        <dbReference type="ARBA" id="ARBA00022679"/>
    </source>
</evidence>
<keyword evidence="10" id="KW-0756">Sterol biosynthesis</keyword>
<evidence type="ECO:0000256" key="15">
    <source>
        <dbReference type="RuleBase" id="RU368088"/>
    </source>
</evidence>
<comment type="cofactor">
    <cofactor evidence="1 15">
        <name>Mg(2+)</name>
        <dbReference type="ChEBI" id="CHEBI:18420"/>
    </cofactor>
</comment>
<dbReference type="STRING" id="5217.A0A4Q1BB21"/>
<dbReference type="GO" id="GO:0006696">
    <property type="term" value="P:ergosterol biosynthetic process"/>
    <property type="evidence" value="ECO:0007669"/>
    <property type="project" value="TreeGrafter"/>
</dbReference>
<reference evidence="16 17" key="1">
    <citation type="submission" date="2016-06" db="EMBL/GenBank/DDBJ databases">
        <title>Evolution of pathogenesis and genome organization in the Tremellales.</title>
        <authorList>
            <person name="Cuomo C."/>
            <person name="Litvintseva A."/>
            <person name="Heitman J."/>
            <person name="Chen Y."/>
            <person name="Sun S."/>
            <person name="Springer D."/>
            <person name="Dromer F."/>
            <person name="Young S."/>
            <person name="Zeng Q."/>
            <person name="Chapman S."/>
            <person name="Gujja S."/>
            <person name="Saif S."/>
            <person name="Birren B."/>
        </authorList>
    </citation>
    <scope>NUCLEOTIDE SEQUENCE [LARGE SCALE GENOMIC DNA]</scope>
    <source>
        <strain evidence="16 17">ATCC 28783</strain>
    </source>
</reference>
<evidence type="ECO:0000256" key="14">
    <source>
        <dbReference type="ARBA" id="ARBA00023221"/>
    </source>
</evidence>
<gene>
    <name evidence="16" type="ORF">M231_07850</name>
</gene>
<evidence type="ECO:0000256" key="12">
    <source>
        <dbReference type="ARBA" id="ARBA00023136"/>
    </source>
</evidence>
<dbReference type="CDD" id="cd00683">
    <property type="entry name" value="Trans_IPPS_HH"/>
    <property type="match status" value="1"/>
</dbReference>
<dbReference type="EC" id="2.5.1.21" evidence="4 15"/>
<evidence type="ECO:0000256" key="8">
    <source>
        <dbReference type="ARBA" id="ARBA00022955"/>
    </source>
</evidence>
<dbReference type="PROSITE" id="PS01044">
    <property type="entry name" value="SQUALEN_PHYTOEN_SYN_1"/>
    <property type="match status" value="1"/>
</dbReference>
<proteinExistence type="inferred from homology"/>
<dbReference type="InterPro" id="IPR008949">
    <property type="entry name" value="Isoprenoid_synthase_dom_sf"/>
</dbReference>
<evidence type="ECO:0000256" key="1">
    <source>
        <dbReference type="ARBA" id="ARBA00001946"/>
    </source>
</evidence>
<feature type="transmembrane region" description="Helical" evidence="15">
    <location>
        <begin position="457"/>
        <end position="484"/>
    </location>
</feature>
<keyword evidence="6 15" id="KW-0808">Transferase</keyword>
<keyword evidence="12 15" id="KW-0472">Membrane</keyword>
<keyword evidence="13" id="KW-1207">Sterol metabolism</keyword>
<dbReference type="PANTHER" id="PTHR11626:SF2">
    <property type="entry name" value="SQUALENE SYNTHASE"/>
    <property type="match status" value="1"/>
</dbReference>
<name>A0A4Q1BB21_TREME</name>
<dbReference type="Gene3D" id="1.10.600.10">
    <property type="entry name" value="Farnesyl Diphosphate Synthase"/>
    <property type="match status" value="1"/>
</dbReference>
<keyword evidence="11" id="KW-0443">Lipid metabolism</keyword>
<dbReference type="InterPro" id="IPR019845">
    <property type="entry name" value="Squalene/phytoene_synthase_CS"/>
</dbReference>
<evidence type="ECO:0000256" key="13">
    <source>
        <dbReference type="ARBA" id="ARBA00023166"/>
    </source>
</evidence>
<dbReference type="InParanoid" id="A0A4Q1BB21"/>
<comment type="caution">
    <text evidence="16">The sequence shown here is derived from an EMBL/GenBank/DDBJ whole genome shotgun (WGS) entry which is preliminary data.</text>
</comment>
<dbReference type="FunCoup" id="A0A4Q1BB21">
    <property type="interactions" value="198"/>
</dbReference>
<dbReference type="FunFam" id="1.10.600.10:FF:000003">
    <property type="entry name" value="Farnesyl-diphosphate farnesyltransferase 1"/>
    <property type="match status" value="1"/>
</dbReference>
<dbReference type="SFLD" id="SFLDG01018">
    <property type="entry name" value="Squalene/Phytoene_Synthase_Lik"/>
    <property type="match status" value="1"/>
</dbReference>
<dbReference type="Pfam" id="PF00494">
    <property type="entry name" value="SQS_PSY"/>
    <property type="match status" value="1"/>
</dbReference>
<comment type="pathway">
    <text evidence="15">Terpene metabolism; lanosterol biosynthesis; lanosterol from farnesyl diphosphate: step 1/3.</text>
</comment>
<dbReference type="GO" id="GO:0051996">
    <property type="term" value="F:squalene synthase [NAD(P)H] activity"/>
    <property type="evidence" value="ECO:0007669"/>
    <property type="project" value="UniProtKB-UniRule"/>
</dbReference>
<organism evidence="16 17">
    <name type="scientific">Tremella mesenterica</name>
    <name type="common">Jelly fungus</name>
    <dbReference type="NCBI Taxonomy" id="5217"/>
    <lineage>
        <taxon>Eukaryota</taxon>
        <taxon>Fungi</taxon>
        <taxon>Dikarya</taxon>
        <taxon>Basidiomycota</taxon>
        <taxon>Agaricomycotina</taxon>
        <taxon>Tremellomycetes</taxon>
        <taxon>Tremellales</taxon>
        <taxon>Tremellaceae</taxon>
        <taxon>Tremella</taxon>
    </lineage>
</organism>
<keyword evidence="7 15" id="KW-0812">Transmembrane</keyword>
<dbReference type="InterPro" id="IPR006449">
    <property type="entry name" value="Squal_synth-like"/>
</dbReference>
<keyword evidence="17" id="KW-1185">Reference proteome</keyword>
<evidence type="ECO:0000256" key="9">
    <source>
        <dbReference type="ARBA" id="ARBA00022989"/>
    </source>
</evidence>
<evidence type="ECO:0000313" key="16">
    <source>
        <dbReference type="EMBL" id="RXK34886.1"/>
    </source>
</evidence>
<dbReference type="InterPro" id="IPR002060">
    <property type="entry name" value="Squ/phyt_synthse"/>
</dbReference>
<comment type="similarity">
    <text evidence="3 15">Belongs to the phytoene/squalene synthase family.</text>
</comment>
<dbReference type="NCBIfam" id="TIGR01559">
    <property type="entry name" value="squal_synth"/>
    <property type="match status" value="1"/>
</dbReference>
<keyword evidence="5" id="KW-0444">Lipid biosynthesis</keyword>
<dbReference type="AlphaFoldDB" id="A0A4Q1BB21"/>
<accession>A0A4Q1BB21</accession>
<dbReference type="UniPathway" id="UPA00767">
    <property type="reaction ID" value="UER00751"/>
</dbReference>
<protein>
    <recommendedName>
        <fullName evidence="4 15">Squalene synthase</fullName>
        <shortName evidence="15">SQS</shortName>
        <shortName evidence="15">SS</shortName>
        <ecNumber evidence="4 15">2.5.1.21</ecNumber>
    </recommendedName>
</protein>
<evidence type="ECO:0000313" key="17">
    <source>
        <dbReference type="Proteomes" id="UP000289152"/>
    </source>
</evidence>
<keyword evidence="9 15" id="KW-1133">Transmembrane helix</keyword>
<dbReference type="GO" id="GO:0005789">
    <property type="term" value="C:endoplasmic reticulum membrane"/>
    <property type="evidence" value="ECO:0007669"/>
    <property type="project" value="TreeGrafter"/>
</dbReference>
<sequence>MIHFKIWRDARDITDPKEYATTGYDRPSMRKCWEFLDRASRSFAMVIKELEGDLARTVCIFYLVLRACDTLEDDMTLPNSVKLPMLRSLYLKLHEPGWNFDGSGPNEADRMTLAEFDVIQKEFSMLDERYQLVIEDICMKMGRGMADFAALATPEKPVAEINTMADYDLYCHYVAGLVGEGLSGIFAASGKERAFIANQLTLSNSMGMILQKTNILRDVKEDVEEGRGFWPRAIWGKYGFDSMKELLDPTREKQALFAASEMTLDALRHATDSLDYLTLIKNQSVFNFVAIPPVMAIATLERCYMNPNVLKKNVKIRRGETIQLILRATNPRDVALIFRSYARKIHQKTARDDPNLLKMSIACGKIEQWTEHHYPSFLQIRMQNGAITTVIDDNSSDGRVPLFHRISKQIKDKQDEEKREQWVAQMVDKGIIKSKEEYLEREEQRKRVREIEDAQPFPWLIVVGAIVGFIALIVAISGVVYYLVAVTFKDA</sequence>